<dbReference type="AlphaFoldDB" id="D0P443"/>
<evidence type="ECO:0000256" key="4">
    <source>
        <dbReference type="SAM" id="MobiDB-lite"/>
    </source>
</evidence>
<dbReference type="GO" id="GO:0008234">
    <property type="term" value="F:cysteine-type peptidase activity"/>
    <property type="evidence" value="ECO:0007669"/>
    <property type="project" value="InterPro"/>
</dbReference>
<feature type="region of interest" description="Disordered" evidence="4">
    <location>
        <begin position="70"/>
        <end position="113"/>
    </location>
</feature>
<evidence type="ECO:0000256" key="1">
    <source>
        <dbReference type="ARBA" id="ARBA00005234"/>
    </source>
</evidence>
<evidence type="ECO:0000313" key="6">
    <source>
        <dbReference type="EMBL" id="EEY62924.1"/>
    </source>
</evidence>
<feature type="domain" description="Ubiquitin-like protease family profile" evidence="5">
    <location>
        <begin position="411"/>
        <end position="562"/>
    </location>
</feature>
<gene>
    <name evidence="6" type="ORF">PITG_21673</name>
</gene>
<dbReference type="Gene3D" id="3.40.395.10">
    <property type="entry name" value="Adenoviral Proteinase, Chain A"/>
    <property type="match status" value="1"/>
</dbReference>
<dbReference type="HOGENOM" id="CLU_456720_0_0_1"/>
<dbReference type="PROSITE" id="PS50600">
    <property type="entry name" value="ULP_PROTEASE"/>
    <property type="match status" value="1"/>
</dbReference>
<feature type="compositionally biased region" description="Basic residues" evidence="4">
    <location>
        <begin position="287"/>
        <end position="297"/>
    </location>
</feature>
<dbReference type="GO" id="GO:0006508">
    <property type="term" value="P:proteolysis"/>
    <property type="evidence" value="ECO:0007669"/>
    <property type="project" value="UniProtKB-KW"/>
</dbReference>
<dbReference type="KEGG" id="pif:PITG_21673"/>
<dbReference type="STRING" id="403677.D0P443"/>
<dbReference type="InterPro" id="IPR003653">
    <property type="entry name" value="Peptidase_C48_C"/>
</dbReference>
<dbReference type="eggNOG" id="ENOG502REYV">
    <property type="taxonomic scope" value="Eukaryota"/>
</dbReference>
<evidence type="ECO:0000259" key="5">
    <source>
        <dbReference type="PROSITE" id="PS50600"/>
    </source>
</evidence>
<comment type="similarity">
    <text evidence="1">Belongs to the peptidase C48 family.</text>
</comment>
<organism evidence="6 7">
    <name type="scientific">Phytophthora infestans (strain T30-4)</name>
    <name type="common">Potato late blight agent</name>
    <dbReference type="NCBI Taxonomy" id="403677"/>
    <lineage>
        <taxon>Eukaryota</taxon>
        <taxon>Sar</taxon>
        <taxon>Stramenopiles</taxon>
        <taxon>Oomycota</taxon>
        <taxon>Peronosporomycetes</taxon>
        <taxon>Peronosporales</taxon>
        <taxon>Peronosporaceae</taxon>
        <taxon>Phytophthora</taxon>
    </lineage>
</organism>
<dbReference type="RefSeq" id="XP_002894931.1">
    <property type="nucleotide sequence ID" value="XM_002894885.1"/>
</dbReference>
<feature type="region of interest" description="Disordered" evidence="4">
    <location>
        <begin position="233"/>
        <end position="332"/>
    </location>
</feature>
<feature type="compositionally biased region" description="Basic and acidic residues" evidence="4">
    <location>
        <begin position="70"/>
        <end position="84"/>
    </location>
</feature>
<name>D0P443_PHYIT</name>
<proteinExistence type="inferred from homology"/>
<dbReference type="Pfam" id="PF02902">
    <property type="entry name" value="Peptidase_C48"/>
    <property type="match status" value="1"/>
</dbReference>
<dbReference type="InterPro" id="IPR038765">
    <property type="entry name" value="Papain-like_cys_pep_sf"/>
</dbReference>
<sequence length="598" mass="66833">MVRTSKTASILRAMAVSCSSSSDDAEADSDSSVQSDVGVSSSVINNGIQAAQATDALDEYTVADLETARHGDAAQSEESLRSSDDVEGAAGDTLNEEESDTSGTSTSTRSRKRTLMESNVELEYNYQLCTFMVMDQFGNGQAVQHSVIERNADWHMLKLIEHFQAVIHAEGDHVAHKKQMIERNKYKCVQSVFSRLTSELTGLPDAKFTAALDHLESWCDNLRQGNVALPLTQSGTSDSELLPTQVAVSEPESHNEGKGSSVHVAETQGITADSMSADPKPEVNLQKRAKKAARKATPKINQFNPRAPKLGRPRKNRAAQDAQRNADRKEYNKGAKLRNALRADDVVHVEEFLKSSQPSLMELSSYLNTFETRHFGRKERNITVTKRIPPEDSVPYRLPEAMRLPGFDQGFHLDWTHLYCARDGCWFNDNLIQAFSATLSAKYGASTTIFLPQLKTPAKDKGHRIPPLTLSLVAATNMEWVFMPLNVNASHWTCLAVNQLQKTIYCYDSLDKRAYHNLLEELAQELVVRSMTEPYEIIAVHNPIQNDGDNCGLFVCLFFWRRVYKEAPRDYSKTGCLRQRWDLLRSVVDFSDSSKNAE</sequence>
<dbReference type="InterPro" id="IPR048324">
    <property type="entry name" value="ZSWIM1-3_RNaseH-like"/>
</dbReference>
<evidence type="ECO:0000256" key="2">
    <source>
        <dbReference type="ARBA" id="ARBA00022670"/>
    </source>
</evidence>
<dbReference type="EMBL" id="DS028482">
    <property type="protein sequence ID" value="EEY62924.1"/>
    <property type="molecule type" value="Genomic_DNA"/>
</dbReference>
<evidence type="ECO:0000313" key="7">
    <source>
        <dbReference type="Proteomes" id="UP000006643"/>
    </source>
</evidence>
<accession>D0P443</accession>
<reference evidence="7" key="1">
    <citation type="journal article" date="2009" name="Nature">
        <title>Genome sequence and analysis of the Irish potato famine pathogen Phytophthora infestans.</title>
        <authorList>
            <consortium name="The Broad Institute Genome Sequencing Platform"/>
            <person name="Haas B.J."/>
            <person name="Kamoun S."/>
            <person name="Zody M.C."/>
            <person name="Jiang R.H."/>
            <person name="Handsaker R.E."/>
            <person name="Cano L.M."/>
            <person name="Grabherr M."/>
            <person name="Kodira C.D."/>
            <person name="Raffaele S."/>
            <person name="Torto-Alalibo T."/>
            <person name="Bozkurt T.O."/>
            <person name="Ah-Fong A.M."/>
            <person name="Alvarado L."/>
            <person name="Anderson V.L."/>
            <person name="Armstrong M.R."/>
            <person name="Avrova A."/>
            <person name="Baxter L."/>
            <person name="Beynon J."/>
            <person name="Boevink P.C."/>
            <person name="Bollmann S.R."/>
            <person name="Bos J.I."/>
            <person name="Bulone V."/>
            <person name="Cai G."/>
            <person name="Cakir C."/>
            <person name="Carrington J.C."/>
            <person name="Chawner M."/>
            <person name="Conti L."/>
            <person name="Costanzo S."/>
            <person name="Ewan R."/>
            <person name="Fahlgren N."/>
            <person name="Fischbach M.A."/>
            <person name="Fugelstad J."/>
            <person name="Gilroy E.M."/>
            <person name="Gnerre S."/>
            <person name="Green P.J."/>
            <person name="Grenville-Briggs L.J."/>
            <person name="Griffith J."/>
            <person name="Grunwald N.J."/>
            <person name="Horn K."/>
            <person name="Horner N.R."/>
            <person name="Hu C.H."/>
            <person name="Huitema E."/>
            <person name="Jeong D.H."/>
            <person name="Jones A.M."/>
            <person name="Jones J.D."/>
            <person name="Jones R.W."/>
            <person name="Karlsson E.K."/>
            <person name="Kunjeti S.G."/>
            <person name="Lamour K."/>
            <person name="Liu Z."/>
            <person name="Ma L."/>
            <person name="Maclean D."/>
            <person name="Chibucos M.C."/>
            <person name="McDonald H."/>
            <person name="McWalters J."/>
            <person name="Meijer H.J."/>
            <person name="Morgan W."/>
            <person name="Morris P.F."/>
            <person name="Munro C.A."/>
            <person name="O'Neill K."/>
            <person name="Ospina-Giraldo M."/>
            <person name="Pinzon A."/>
            <person name="Pritchard L."/>
            <person name="Ramsahoye B."/>
            <person name="Ren Q."/>
            <person name="Restrepo S."/>
            <person name="Roy S."/>
            <person name="Sadanandom A."/>
            <person name="Savidor A."/>
            <person name="Schornack S."/>
            <person name="Schwartz D.C."/>
            <person name="Schumann U.D."/>
            <person name="Schwessinger B."/>
            <person name="Seyer L."/>
            <person name="Sharpe T."/>
            <person name="Silvar C."/>
            <person name="Song J."/>
            <person name="Studholme D.J."/>
            <person name="Sykes S."/>
            <person name="Thines M."/>
            <person name="van de Vondervoort P.J."/>
            <person name="Phuntumart V."/>
            <person name="Wawra S."/>
            <person name="Weide R."/>
            <person name="Win J."/>
            <person name="Young C."/>
            <person name="Zhou S."/>
            <person name="Fry W."/>
            <person name="Meyers B.C."/>
            <person name="van West P."/>
            <person name="Ristaino J."/>
            <person name="Govers F."/>
            <person name="Birch P.R."/>
            <person name="Whisson S.C."/>
            <person name="Judelson H.S."/>
            <person name="Nusbaum C."/>
        </authorList>
    </citation>
    <scope>NUCLEOTIDE SEQUENCE [LARGE SCALE GENOMIC DNA]</scope>
    <source>
        <strain evidence="7">T30-4</strain>
    </source>
</reference>
<dbReference type="Proteomes" id="UP000006643">
    <property type="component" value="Unassembled WGS sequence"/>
</dbReference>
<dbReference type="GeneID" id="9472378"/>
<protein>
    <submittedName>
        <fullName evidence="6">SUMO protease, putative</fullName>
    </submittedName>
</protein>
<keyword evidence="7" id="KW-1185">Reference proteome</keyword>
<keyword evidence="2 6" id="KW-0645">Protease</keyword>
<dbReference type="SUPFAM" id="SSF54001">
    <property type="entry name" value="Cysteine proteinases"/>
    <property type="match status" value="1"/>
</dbReference>
<dbReference type="VEuPathDB" id="FungiDB:PITG_21673"/>
<dbReference type="Pfam" id="PF21056">
    <property type="entry name" value="ZSWIM1-3_RNaseH-like"/>
    <property type="match status" value="1"/>
</dbReference>
<evidence type="ECO:0000256" key="3">
    <source>
        <dbReference type="ARBA" id="ARBA00022801"/>
    </source>
</evidence>
<dbReference type="InParanoid" id="D0P443"/>
<dbReference type="OrthoDB" id="102527at2759"/>
<feature type="region of interest" description="Disordered" evidence="4">
    <location>
        <begin position="16"/>
        <end position="38"/>
    </location>
</feature>
<keyword evidence="3" id="KW-0378">Hydrolase</keyword>